<feature type="coiled-coil region" evidence="1">
    <location>
        <begin position="107"/>
        <end position="179"/>
    </location>
</feature>
<dbReference type="OrthoDB" id="2920949at2"/>
<evidence type="ECO:0000313" key="3">
    <source>
        <dbReference type="Proteomes" id="UP000185568"/>
    </source>
</evidence>
<evidence type="ECO:0000313" key="2">
    <source>
        <dbReference type="EMBL" id="OLN22553.1"/>
    </source>
</evidence>
<sequence length="188" mass="22260">MDNSIDMKRCVNENTIKYGIGELSEISSLKIQEQLVQIEEHLQEFRMHQKQLTEQIKQYSKLSISSISSGANVPRSQINLNTNTLKLYIEKRISEIEKEDILKINKNEKLRSEKKELDSYIDGLRQQVVDTFEMKLYIENLEAENKRLIRQLEDRQKDIQKLEIENSKLRKTVNEFNKNKVVSFINEK</sequence>
<comment type="caution">
    <text evidence="2">The sequence shown here is derived from an EMBL/GenBank/DDBJ whole genome shotgun (WGS) entry which is preliminary data.</text>
</comment>
<name>A0A1Q8Q5B8_9BACI</name>
<keyword evidence="3" id="KW-1185">Reference proteome</keyword>
<dbReference type="Proteomes" id="UP000185568">
    <property type="component" value="Unassembled WGS sequence"/>
</dbReference>
<evidence type="ECO:0000256" key="1">
    <source>
        <dbReference type="SAM" id="Coils"/>
    </source>
</evidence>
<dbReference type="AlphaFoldDB" id="A0A1Q8Q5B8"/>
<reference evidence="2 3" key="1">
    <citation type="submission" date="2016-12" db="EMBL/GenBank/DDBJ databases">
        <title>Domibacillus antri genome sequencing.</title>
        <authorList>
            <person name="Verma A."/>
            <person name="Krishnamurthi S."/>
        </authorList>
    </citation>
    <scope>NUCLEOTIDE SEQUENCE [LARGE SCALE GENOMIC DNA]</scope>
    <source>
        <strain evidence="2 3">XD80</strain>
    </source>
</reference>
<dbReference type="RefSeq" id="WP_075398510.1">
    <property type="nucleotide sequence ID" value="NZ_MSDU01000017.1"/>
</dbReference>
<organism evidence="2 3">
    <name type="scientific">Domibacillus antri</name>
    <dbReference type="NCBI Taxonomy" id="1714264"/>
    <lineage>
        <taxon>Bacteria</taxon>
        <taxon>Bacillati</taxon>
        <taxon>Bacillota</taxon>
        <taxon>Bacilli</taxon>
        <taxon>Bacillales</taxon>
        <taxon>Bacillaceae</taxon>
        <taxon>Domibacillus</taxon>
    </lineage>
</organism>
<accession>A0A1Q8Q5B8</accession>
<gene>
    <name evidence="2" type="ORF">BTO30_09630</name>
</gene>
<keyword evidence="1" id="KW-0175">Coiled coil</keyword>
<dbReference type="EMBL" id="MSDU01000017">
    <property type="protein sequence ID" value="OLN22553.1"/>
    <property type="molecule type" value="Genomic_DNA"/>
</dbReference>
<protein>
    <submittedName>
        <fullName evidence="2">Uncharacterized protein</fullName>
    </submittedName>
</protein>
<proteinExistence type="predicted"/>